<sequence length="421" mass="47543">MKIRDWDQNLKVRLFGESLINITFWMFFPFMAIYFTEAFGKDKAGVLLIVSQIFSVFASLMGGYCADVFGRKRMMVLSAYGQGAAFFFFALASSPWFSSPHVGFLCFTIAGICGAFYWPASQAMVADVVPEEHRSGVFAVFYTSVNIAVVVGPIIGGIFYERYRFGLLLVGAFSCLFLATLLARRLRETAPMRENGGLTRGKWQEFLWQQIRQYSVIVRDRIFLLFIIAGILAAQTFMQLDLLIPVYTKDTVERQTLFSFGDWSLTLSGEKAFGLLISENGLLVALCTMWVTRWMERYHEQTAFVGSSIVYGIAIFLFGQMTSIWGLIFTMLLFTFGELMTAGLQQTFIAKLAPEEMRGQYFAAASLRWTIGRAIAPLSITATTWLGYEWTFFLLSVFSFISAALYAVMFRQFAKRAAAPL</sequence>
<dbReference type="EMBL" id="LXMA01000023">
    <property type="protein sequence ID" value="OAT72638.1"/>
    <property type="molecule type" value="Genomic_DNA"/>
</dbReference>
<feature type="transmembrane region" description="Helical" evidence="7">
    <location>
        <begin position="392"/>
        <end position="410"/>
    </location>
</feature>
<dbReference type="InterPro" id="IPR036259">
    <property type="entry name" value="MFS_trans_sf"/>
</dbReference>
<comment type="caution">
    <text evidence="9">The sequence shown here is derived from an EMBL/GenBank/DDBJ whole genome shotgun (WGS) entry which is preliminary data.</text>
</comment>
<evidence type="ECO:0000259" key="8">
    <source>
        <dbReference type="PROSITE" id="PS50850"/>
    </source>
</evidence>
<feature type="transmembrane region" description="Helical" evidence="7">
    <location>
        <begin position="77"/>
        <end position="96"/>
    </location>
</feature>
<dbReference type="CDD" id="cd17329">
    <property type="entry name" value="MFS_MdtH_MDR_like"/>
    <property type="match status" value="1"/>
</dbReference>
<evidence type="ECO:0000256" key="5">
    <source>
        <dbReference type="ARBA" id="ARBA00022989"/>
    </source>
</evidence>
<evidence type="ECO:0000256" key="7">
    <source>
        <dbReference type="SAM" id="Phobius"/>
    </source>
</evidence>
<feature type="transmembrane region" description="Helical" evidence="7">
    <location>
        <begin position="12"/>
        <end position="34"/>
    </location>
</feature>
<feature type="transmembrane region" description="Helical" evidence="7">
    <location>
        <begin position="46"/>
        <end position="65"/>
    </location>
</feature>
<keyword evidence="2" id="KW-0813">Transport</keyword>
<evidence type="ECO:0000313" key="9">
    <source>
        <dbReference type="EMBL" id="OAT72638.1"/>
    </source>
</evidence>
<evidence type="ECO:0000256" key="3">
    <source>
        <dbReference type="ARBA" id="ARBA00022475"/>
    </source>
</evidence>
<dbReference type="Gene3D" id="1.20.1250.20">
    <property type="entry name" value="MFS general substrate transporter like domains"/>
    <property type="match status" value="2"/>
</dbReference>
<reference evidence="10" key="1">
    <citation type="submission" date="2016-05" db="EMBL/GenBank/DDBJ databases">
        <authorList>
            <person name="Wang W."/>
            <person name="Zhu L."/>
        </authorList>
    </citation>
    <scope>NUCLEOTIDE SEQUENCE [LARGE SCALE GENOMIC DNA]</scope>
    <source>
        <strain evidence="10">W-2</strain>
    </source>
</reference>
<feature type="transmembrane region" description="Helical" evidence="7">
    <location>
        <begin position="222"/>
        <end position="240"/>
    </location>
</feature>
<feature type="transmembrane region" description="Helical" evidence="7">
    <location>
        <begin position="165"/>
        <end position="183"/>
    </location>
</feature>
<gene>
    <name evidence="9" type="ORF">A7K69_06735</name>
</gene>
<evidence type="ECO:0000256" key="4">
    <source>
        <dbReference type="ARBA" id="ARBA00022692"/>
    </source>
</evidence>
<proteinExistence type="predicted"/>
<feature type="domain" description="Major facilitator superfamily (MFS) profile" evidence="8">
    <location>
        <begin position="1"/>
        <end position="414"/>
    </location>
</feature>
<dbReference type="AlphaFoldDB" id="A0A1B7KRE7"/>
<dbReference type="GO" id="GO:0022857">
    <property type="term" value="F:transmembrane transporter activity"/>
    <property type="evidence" value="ECO:0007669"/>
    <property type="project" value="InterPro"/>
</dbReference>
<evidence type="ECO:0000313" key="10">
    <source>
        <dbReference type="Proteomes" id="UP000078290"/>
    </source>
</evidence>
<evidence type="ECO:0000256" key="6">
    <source>
        <dbReference type="ARBA" id="ARBA00023136"/>
    </source>
</evidence>
<comment type="subcellular location">
    <subcellularLocation>
        <location evidence="1">Cell membrane</location>
        <topology evidence="1">Multi-pass membrane protein</topology>
    </subcellularLocation>
</comment>
<keyword evidence="6 7" id="KW-0472">Membrane</keyword>
<feature type="transmembrane region" description="Helical" evidence="7">
    <location>
        <begin position="139"/>
        <end position="159"/>
    </location>
</feature>
<dbReference type="SUPFAM" id="SSF103473">
    <property type="entry name" value="MFS general substrate transporter"/>
    <property type="match status" value="1"/>
</dbReference>
<dbReference type="InterPro" id="IPR050171">
    <property type="entry name" value="MFS_Transporters"/>
</dbReference>
<protein>
    <submittedName>
        <fullName evidence="9">MFS transporter</fullName>
    </submittedName>
</protein>
<dbReference type="PROSITE" id="PS00216">
    <property type="entry name" value="SUGAR_TRANSPORT_1"/>
    <property type="match status" value="1"/>
</dbReference>
<dbReference type="PANTHER" id="PTHR23517:SF3">
    <property type="entry name" value="INTEGRAL MEMBRANE TRANSPORT PROTEIN"/>
    <property type="match status" value="1"/>
</dbReference>
<feature type="transmembrane region" description="Helical" evidence="7">
    <location>
        <begin position="102"/>
        <end position="118"/>
    </location>
</feature>
<feature type="transmembrane region" description="Helical" evidence="7">
    <location>
        <begin position="303"/>
        <end position="319"/>
    </location>
</feature>
<dbReference type="GO" id="GO:0005886">
    <property type="term" value="C:plasma membrane"/>
    <property type="evidence" value="ECO:0007669"/>
    <property type="project" value="UniProtKB-SubCell"/>
</dbReference>
<keyword evidence="5 7" id="KW-1133">Transmembrane helix</keyword>
<feature type="transmembrane region" description="Helical" evidence="7">
    <location>
        <begin position="272"/>
        <end position="291"/>
    </location>
</feature>
<dbReference type="InterPro" id="IPR011701">
    <property type="entry name" value="MFS"/>
</dbReference>
<evidence type="ECO:0000256" key="2">
    <source>
        <dbReference type="ARBA" id="ARBA00022448"/>
    </source>
</evidence>
<dbReference type="InterPro" id="IPR020846">
    <property type="entry name" value="MFS_dom"/>
</dbReference>
<dbReference type="InterPro" id="IPR005829">
    <property type="entry name" value="Sugar_transporter_CS"/>
</dbReference>
<keyword evidence="4 7" id="KW-0812">Transmembrane</keyword>
<dbReference type="OrthoDB" id="9793283at2"/>
<dbReference type="Proteomes" id="UP000078290">
    <property type="component" value="Unassembled WGS sequence"/>
</dbReference>
<organism evidence="9 10">
    <name type="scientific">Parageobacillus thermoglucosidasius</name>
    <name type="common">Geobacillus thermoglucosidasius</name>
    <dbReference type="NCBI Taxonomy" id="1426"/>
    <lineage>
        <taxon>Bacteria</taxon>
        <taxon>Bacillati</taxon>
        <taxon>Bacillota</taxon>
        <taxon>Bacilli</taxon>
        <taxon>Bacillales</taxon>
        <taxon>Anoxybacillaceae</taxon>
        <taxon>Parageobacillus</taxon>
    </lineage>
</organism>
<name>A0A1B7KRE7_PARTM</name>
<dbReference type="Pfam" id="PF07690">
    <property type="entry name" value="MFS_1"/>
    <property type="match status" value="1"/>
</dbReference>
<dbReference type="PROSITE" id="PS50850">
    <property type="entry name" value="MFS"/>
    <property type="match status" value="1"/>
</dbReference>
<dbReference type="RefSeq" id="WP_064551586.1">
    <property type="nucleotide sequence ID" value="NZ_LXMA01000023.1"/>
</dbReference>
<accession>A0A1B7KRE7</accession>
<evidence type="ECO:0000256" key="1">
    <source>
        <dbReference type="ARBA" id="ARBA00004651"/>
    </source>
</evidence>
<dbReference type="PANTHER" id="PTHR23517">
    <property type="entry name" value="RESISTANCE PROTEIN MDTM, PUTATIVE-RELATED-RELATED"/>
    <property type="match status" value="1"/>
</dbReference>
<keyword evidence="3" id="KW-1003">Cell membrane</keyword>